<evidence type="ECO:0000313" key="3">
    <source>
        <dbReference type="Proteomes" id="UP001297540"/>
    </source>
</evidence>
<gene>
    <name evidence="1" type="ORF">L4V69_19230</name>
    <name evidence="2" type="ORF">L4V69_19290</name>
</gene>
<accession>A0AAQ3LSD7</accession>
<protein>
    <submittedName>
        <fullName evidence="2">Uncharacterized protein</fullName>
    </submittedName>
</protein>
<evidence type="ECO:0000313" key="1">
    <source>
        <dbReference type="EMBL" id="WOS81217.1"/>
    </source>
</evidence>
<proteinExistence type="predicted"/>
<dbReference type="EMBL" id="CP136986">
    <property type="protein sequence ID" value="WOS81229.1"/>
    <property type="molecule type" value="Genomic_DNA"/>
</dbReference>
<reference evidence="2" key="2">
    <citation type="submission" date="2023-10" db="EMBL/GenBank/DDBJ databases">
        <title>Pathogen: clinical or host-associated sample.</title>
        <authorList>
            <person name="Hergert J."/>
            <person name="Casey R."/>
            <person name="Wagner J."/>
            <person name="Young E.L."/>
            <person name="Oakeson K.F."/>
        </authorList>
    </citation>
    <scope>NUCLEOTIDE SEQUENCE</scope>
    <source>
        <strain evidence="2">2021CK-01020</strain>
    </source>
</reference>
<dbReference type="RefSeq" id="WP_031687887.1">
    <property type="nucleotide sequence ID" value="NZ_CP021775.1"/>
</dbReference>
<dbReference type="AlphaFoldDB" id="A0AAQ3LSD7"/>
<reference evidence="2" key="1">
    <citation type="submission" date="2023-06" db="EMBL/GenBank/DDBJ databases">
        <authorList>
            <consortium name="Clinical and Environmental Microbiology Branch: Whole genome sequencing antimicrobial resistance pathogens in the healthcare setting"/>
        </authorList>
    </citation>
    <scope>NUCLEOTIDE SEQUENCE</scope>
    <source>
        <strain evidence="2">2021CK-01020</strain>
    </source>
</reference>
<name>A0AAQ3LSD7_PSEAI</name>
<sequence>MKNNPFGKDKVPGFDESLQKAWTDIKNAPIGQALAKITFPTGGSCPVQSVELFGKSVMFSSHCDLWAQIEPILKAVFLAFWALLSVRVFLSA</sequence>
<dbReference type="Proteomes" id="UP001297540">
    <property type="component" value="Chromosome"/>
</dbReference>
<dbReference type="EMBL" id="CP136986">
    <property type="protein sequence ID" value="WOS81217.1"/>
    <property type="molecule type" value="Genomic_DNA"/>
</dbReference>
<evidence type="ECO:0000313" key="2">
    <source>
        <dbReference type="EMBL" id="WOS81229.1"/>
    </source>
</evidence>
<organism evidence="2 3">
    <name type="scientific">Pseudomonas aeruginosa</name>
    <dbReference type="NCBI Taxonomy" id="287"/>
    <lineage>
        <taxon>Bacteria</taxon>
        <taxon>Pseudomonadati</taxon>
        <taxon>Pseudomonadota</taxon>
        <taxon>Gammaproteobacteria</taxon>
        <taxon>Pseudomonadales</taxon>
        <taxon>Pseudomonadaceae</taxon>
        <taxon>Pseudomonas</taxon>
    </lineage>
</organism>